<gene>
    <name evidence="1" type="ORF">LCGC14_2843320</name>
</gene>
<dbReference type="AlphaFoldDB" id="A0A0F9B1P3"/>
<accession>A0A0F9B1P3</accession>
<organism evidence="1">
    <name type="scientific">marine sediment metagenome</name>
    <dbReference type="NCBI Taxonomy" id="412755"/>
    <lineage>
        <taxon>unclassified sequences</taxon>
        <taxon>metagenomes</taxon>
        <taxon>ecological metagenomes</taxon>
    </lineage>
</organism>
<dbReference type="EMBL" id="LAZR01054480">
    <property type="protein sequence ID" value="KKK78461.1"/>
    <property type="molecule type" value="Genomic_DNA"/>
</dbReference>
<evidence type="ECO:0000313" key="1">
    <source>
        <dbReference type="EMBL" id="KKK78461.1"/>
    </source>
</evidence>
<protein>
    <submittedName>
        <fullName evidence="1">Uncharacterized protein</fullName>
    </submittedName>
</protein>
<feature type="non-terminal residue" evidence="1">
    <location>
        <position position="1"/>
    </location>
</feature>
<name>A0A0F9B1P3_9ZZZZ</name>
<proteinExistence type="predicted"/>
<sequence>TKEYLDKLKEKEQLSSYDMVIRIVLLKYKLFKGLKQKEKILHNLVKK</sequence>
<reference evidence="1" key="1">
    <citation type="journal article" date="2015" name="Nature">
        <title>Complex archaea that bridge the gap between prokaryotes and eukaryotes.</title>
        <authorList>
            <person name="Spang A."/>
            <person name="Saw J.H."/>
            <person name="Jorgensen S.L."/>
            <person name="Zaremba-Niedzwiedzka K."/>
            <person name="Martijn J."/>
            <person name="Lind A.E."/>
            <person name="van Eijk R."/>
            <person name="Schleper C."/>
            <person name="Guy L."/>
            <person name="Ettema T.J."/>
        </authorList>
    </citation>
    <scope>NUCLEOTIDE SEQUENCE</scope>
</reference>
<comment type="caution">
    <text evidence="1">The sequence shown here is derived from an EMBL/GenBank/DDBJ whole genome shotgun (WGS) entry which is preliminary data.</text>
</comment>